<sequence length="246" mass="27867">MEDKNQENRIGERKEYYTNKFSKYLNKYPDNFKDFVGDTDITNLANELMSKGISTGCNVATFTEFPINSNNSLIFYGVYKQRVEHFGQLLAIMEQRKIIDESDVTFGIRGTKVLGDWNDEECIKGKLITTKGEVKETRESVEAVLVFQPSPEKVEAIVEFLVGEAPRLDGGYEVPDIRTTATYELRQQLVENSVFKIAKANVFSFGDINLIALTPKSISRLVDKSSNALNSLLNPELFEFISVVDF</sequence>
<evidence type="ECO:0000313" key="2">
    <source>
        <dbReference type="Proteomes" id="UP000034611"/>
    </source>
</evidence>
<dbReference type="AlphaFoldDB" id="A0A0G1C466"/>
<comment type="caution">
    <text evidence="1">The sequence shown here is derived from an EMBL/GenBank/DDBJ whole genome shotgun (WGS) entry which is preliminary data.</text>
</comment>
<reference evidence="1 2" key="1">
    <citation type="journal article" date="2015" name="Nature">
        <title>rRNA introns, odd ribosomes, and small enigmatic genomes across a large radiation of phyla.</title>
        <authorList>
            <person name="Brown C.T."/>
            <person name="Hug L.A."/>
            <person name="Thomas B.C."/>
            <person name="Sharon I."/>
            <person name="Castelle C.J."/>
            <person name="Singh A."/>
            <person name="Wilkins M.J."/>
            <person name="Williams K.H."/>
            <person name="Banfield J.F."/>
        </authorList>
    </citation>
    <scope>NUCLEOTIDE SEQUENCE [LARGE SCALE GENOMIC DNA]</scope>
</reference>
<organism evidence="1 2">
    <name type="scientific">Candidatus Woesebacteria bacterium GW2011_GWC1_43_10b</name>
    <dbReference type="NCBI Taxonomy" id="1618585"/>
    <lineage>
        <taxon>Bacteria</taxon>
        <taxon>Candidatus Woeseibacteriota</taxon>
    </lineage>
</organism>
<name>A0A0G1C466_9BACT</name>
<accession>A0A0G1C466</accession>
<proteinExistence type="predicted"/>
<dbReference type="Proteomes" id="UP000034611">
    <property type="component" value="Unassembled WGS sequence"/>
</dbReference>
<dbReference type="EMBL" id="LCEY01000024">
    <property type="protein sequence ID" value="KKS80219.1"/>
    <property type="molecule type" value="Genomic_DNA"/>
</dbReference>
<protein>
    <submittedName>
        <fullName evidence="1">Uncharacterized protein</fullName>
    </submittedName>
</protein>
<gene>
    <name evidence="1" type="ORF">UV56_C0024G0004</name>
</gene>
<evidence type="ECO:0000313" key="1">
    <source>
        <dbReference type="EMBL" id="KKS80219.1"/>
    </source>
</evidence>